<dbReference type="GO" id="GO:0006298">
    <property type="term" value="P:mismatch repair"/>
    <property type="evidence" value="ECO:0007669"/>
    <property type="project" value="InterPro"/>
</dbReference>
<dbReference type="InterPro" id="IPR000432">
    <property type="entry name" value="DNA_mismatch_repair_MutS_C"/>
</dbReference>
<feature type="transmembrane region" description="Helical" evidence="5">
    <location>
        <begin position="183"/>
        <end position="200"/>
    </location>
</feature>
<evidence type="ECO:0000256" key="2">
    <source>
        <dbReference type="ARBA" id="ARBA00022840"/>
    </source>
</evidence>
<dbReference type="GO" id="GO:0030983">
    <property type="term" value="F:mismatched DNA binding"/>
    <property type="evidence" value="ECO:0007669"/>
    <property type="project" value="InterPro"/>
</dbReference>
<keyword evidence="2" id="KW-0067">ATP-binding</keyword>
<dbReference type="PANTHER" id="PTHR11361">
    <property type="entry name" value="DNA MISMATCH REPAIR PROTEIN MUTS FAMILY MEMBER"/>
    <property type="match status" value="1"/>
</dbReference>
<accession>A0A923LKC1</accession>
<feature type="domain" description="DNA mismatch repair proteins mutS family" evidence="6">
    <location>
        <begin position="357"/>
        <end position="542"/>
    </location>
</feature>
<feature type="transmembrane region" description="Helical" evidence="5">
    <location>
        <begin position="158"/>
        <end position="177"/>
    </location>
</feature>
<dbReference type="GO" id="GO:0140664">
    <property type="term" value="F:ATP-dependent DNA damage sensor activity"/>
    <property type="evidence" value="ECO:0007669"/>
    <property type="project" value="InterPro"/>
</dbReference>
<dbReference type="RefSeq" id="WP_186876310.1">
    <property type="nucleotide sequence ID" value="NZ_JACOPF010000002.1"/>
</dbReference>
<dbReference type="GO" id="GO:0005829">
    <property type="term" value="C:cytosol"/>
    <property type="evidence" value="ECO:0007669"/>
    <property type="project" value="TreeGrafter"/>
</dbReference>
<reference evidence="7" key="1">
    <citation type="submission" date="2020-08" db="EMBL/GenBank/DDBJ databases">
        <title>Genome public.</title>
        <authorList>
            <person name="Liu C."/>
            <person name="Sun Q."/>
        </authorList>
    </citation>
    <scope>NUCLEOTIDE SEQUENCE</scope>
    <source>
        <strain evidence="7">NSJ-55</strain>
    </source>
</reference>
<keyword evidence="4" id="KW-0175">Coiled coil</keyword>
<dbReference type="EMBL" id="JACOPF010000002">
    <property type="protein sequence ID" value="MBC5689652.1"/>
    <property type="molecule type" value="Genomic_DNA"/>
</dbReference>
<dbReference type="InterPro" id="IPR027417">
    <property type="entry name" value="P-loop_NTPase"/>
</dbReference>
<evidence type="ECO:0000256" key="1">
    <source>
        <dbReference type="ARBA" id="ARBA00022741"/>
    </source>
</evidence>
<keyword evidence="5" id="KW-0812">Transmembrane</keyword>
<organism evidence="7 8">
    <name type="scientific">Mediterraneibacter hominis</name>
    <dbReference type="NCBI Taxonomy" id="2763054"/>
    <lineage>
        <taxon>Bacteria</taxon>
        <taxon>Bacillati</taxon>
        <taxon>Bacillota</taxon>
        <taxon>Clostridia</taxon>
        <taxon>Lachnospirales</taxon>
        <taxon>Lachnospiraceae</taxon>
        <taxon>Mediterraneibacter</taxon>
    </lineage>
</organism>
<feature type="transmembrane region" description="Helical" evidence="5">
    <location>
        <begin position="6"/>
        <end position="22"/>
    </location>
</feature>
<proteinExistence type="predicted"/>
<dbReference type="InterPro" id="IPR045076">
    <property type="entry name" value="MutS"/>
</dbReference>
<dbReference type="PANTHER" id="PTHR11361:SF152">
    <property type="entry name" value="DNA MISMATCH REPAIR PROTEIN"/>
    <property type="match status" value="1"/>
</dbReference>
<dbReference type="SUPFAM" id="SSF52540">
    <property type="entry name" value="P-loop containing nucleoside triphosphate hydrolases"/>
    <property type="match status" value="1"/>
</dbReference>
<dbReference type="AlphaFoldDB" id="A0A923LKC1"/>
<feature type="coiled-coil region" evidence="4">
    <location>
        <begin position="100"/>
        <end position="127"/>
    </location>
</feature>
<keyword evidence="3" id="KW-0238">DNA-binding</keyword>
<dbReference type="SMART" id="SM00534">
    <property type="entry name" value="MUTSac"/>
    <property type="match status" value="1"/>
</dbReference>
<comment type="caution">
    <text evidence="7">The sequence shown here is derived from an EMBL/GenBank/DDBJ whole genome shotgun (WGS) entry which is preliminary data.</text>
</comment>
<name>A0A923LKC1_9FIRM</name>
<dbReference type="Gene3D" id="3.40.50.300">
    <property type="entry name" value="P-loop containing nucleotide triphosphate hydrolases"/>
    <property type="match status" value="1"/>
</dbReference>
<dbReference type="Pfam" id="PF00488">
    <property type="entry name" value="MutS_V"/>
    <property type="match status" value="1"/>
</dbReference>
<protein>
    <recommendedName>
        <fullName evidence="6">DNA mismatch repair proteins mutS family domain-containing protein</fullName>
    </recommendedName>
</protein>
<evidence type="ECO:0000313" key="7">
    <source>
        <dbReference type="EMBL" id="MBC5689652.1"/>
    </source>
</evidence>
<gene>
    <name evidence="7" type="ORF">H8S37_12050</name>
</gene>
<evidence type="ECO:0000256" key="3">
    <source>
        <dbReference type="ARBA" id="ARBA00023125"/>
    </source>
</evidence>
<evidence type="ECO:0000259" key="6">
    <source>
        <dbReference type="SMART" id="SM00534"/>
    </source>
</evidence>
<keyword evidence="1" id="KW-0547">Nucleotide-binding</keyword>
<keyword evidence="5" id="KW-0472">Membrane</keyword>
<evidence type="ECO:0000256" key="5">
    <source>
        <dbReference type="SAM" id="Phobius"/>
    </source>
</evidence>
<keyword evidence="8" id="KW-1185">Reference proteome</keyword>
<dbReference type="GO" id="GO:0005524">
    <property type="term" value="F:ATP binding"/>
    <property type="evidence" value="ECO:0007669"/>
    <property type="project" value="UniProtKB-KW"/>
</dbReference>
<evidence type="ECO:0000313" key="8">
    <source>
        <dbReference type="Proteomes" id="UP000652477"/>
    </source>
</evidence>
<sequence length="542" mass="61844">MTAAILTMTGIALFALAVSLSGKREIRKKQKAYMEKKFGTVPSKTEFDENIRNYYDTFADASGVDEITWNDLSMDAVFCRLNQCDTSAGEEILYYQLHREALSEEEYEQLERKIKAARKEENRRDIEKELMKIGKSKGAYFIPSYMDALEEYQMKNAWIYQVLQILFFIVLAAFLLFPVTVTGIILCTVIGINLALYAVLKMRYEIEIQMIGTAVGILRCGNQLVRKKEVACLYPELKEGLENLQKVTRSVTLLQTQKYGAFSGDIFGIVLDYILGVTMWQIVTYNRVIKRLERNAADYMLVYRSIGEMDMTISIASFRQSVPWCCQPEFQEKQSMEMEEIYHPLLEHPVENSLKLERNCIITGSNASGKSTFIKAVAVSAILAQTIHTCTARSMKLPKCQVITSMSVKDDLSAGESYFIREIKYLKRILDSLSEERTTLCVVDEILRGTNTGERIRASTAILKYLSDKKCIAFVATHDKELTELLAGKYENYHFSEEIGEEDIYFSYKIKEGPSTSQNAIKLLEFADFPKEIIEKAKENIG</sequence>
<keyword evidence="5" id="KW-1133">Transmembrane helix</keyword>
<evidence type="ECO:0000256" key="4">
    <source>
        <dbReference type="SAM" id="Coils"/>
    </source>
</evidence>
<dbReference type="Proteomes" id="UP000652477">
    <property type="component" value="Unassembled WGS sequence"/>
</dbReference>